<protein>
    <recommendedName>
        <fullName evidence="3">GDP/GTP exchange factor Sec2 N-terminal domain-containing protein</fullName>
    </recommendedName>
</protein>
<dbReference type="GO" id="GO:0006887">
    <property type="term" value="P:exocytosis"/>
    <property type="evidence" value="ECO:0007669"/>
    <property type="project" value="TreeGrafter"/>
</dbReference>
<dbReference type="GO" id="GO:0051286">
    <property type="term" value="C:cell tip"/>
    <property type="evidence" value="ECO:0007669"/>
    <property type="project" value="TreeGrafter"/>
</dbReference>
<dbReference type="CDD" id="cd21044">
    <property type="entry name" value="Rab11BD_RAB3IP_like"/>
    <property type="match status" value="1"/>
</dbReference>
<proteinExistence type="predicted"/>
<feature type="domain" description="GDP/GTP exchange factor Sec2 N-terminal" evidence="3">
    <location>
        <begin position="98"/>
        <end position="218"/>
    </location>
</feature>
<sequence length="434" mass="49399">MKDTPICLIPSPNRAAAKGFNAYPEQKDISIKYHEASPFNKSGSLSAFRRSSSSAIITPITPKPSLSTMTGNEWLGVPGYKIQNNDTCKRCDNNTEIIQTLQQSLSQTQERAKSLENELKKQQEAKKSLEADYHVLNAKYTRDIGRLDDIAREKNKLEHELEDLTVSLFQQANEMVAHQKRIARAVEADNQRLCKELSDTLQRLVDETSQLTELKEKIRIENDSYQQSQLDVSHQDITDALTEKKADTVSSCDLNQLLPAVTTLLSQPILSTPAKYHYSLAYIKRSQIEDVEPCLWFGNQSIVSAKKIIQAIHKRSCFIEGHNGQMSERRPSTWLPSRKMLSTQSGCLLCLGNQSASFRFRLSEKNDWIYIDQACRQKLVAVCEYYAFIRNILDGLYCFESKQKLYDQSVQLKSKMFQARFGIIFDGMPTARST</sequence>
<dbReference type="Proteomes" id="UP000654370">
    <property type="component" value="Unassembled WGS sequence"/>
</dbReference>
<evidence type="ECO:0000313" key="5">
    <source>
        <dbReference type="Proteomes" id="UP000654370"/>
    </source>
</evidence>
<organism evidence="4 5">
    <name type="scientific">Mortierella isabellina</name>
    <name type="common">Filamentous fungus</name>
    <name type="synonym">Umbelopsis isabellina</name>
    <dbReference type="NCBI Taxonomy" id="91625"/>
    <lineage>
        <taxon>Eukaryota</taxon>
        <taxon>Fungi</taxon>
        <taxon>Fungi incertae sedis</taxon>
        <taxon>Mucoromycota</taxon>
        <taxon>Mucoromycotina</taxon>
        <taxon>Umbelopsidomycetes</taxon>
        <taxon>Umbelopsidales</taxon>
        <taxon>Umbelopsidaceae</taxon>
        <taxon>Umbelopsis</taxon>
    </lineage>
</organism>
<dbReference type="OrthoDB" id="5560525at2759"/>
<name>A0A8H7PFA6_MORIS</name>
<evidence type="ECO:0000256" key="1">
    <source>
        <dbReference type="ARBA" id="ARBA00023054"/>
    </source>
</evidence>
<dbReference type="Gene3D" id="6.10.140.910">
    <property type="match status" value="1"/>
</dbReference>
<feature type="coiled-coil region" evidence="2">
    <location>
        <begin position="98"/>
        <end position="221"/>
    </location>
</feature>
<reference evidence="4" key="1">
    <citation type="submission" date="2020-12" db="EMBL/GenBank/DDBJ databases">
        <title>Metabolic potential, ecology and presence of endohyphal bacteria is reflected in genomic diversity of Mucoromycotina.</title>
        <authorList>
            <person name="Muszewska A."/>
            <person name="Okrasinska A."/>
            <person name="Steczkiewicz K."/>
            <person name="Drgas O."/>
            <person name="Orlowska M."/>
            <person name="Perlinska-Lenart U."/>
            <person name="Aleksandrzak-Piekarczyk T."/>
            <person name="Szatraj K."/>
            <person name="Zielenkiewicz U."/>
            <person name="Pilsyk S."/>
            <person name="Malc E."/>
            <person name="Mieczkowski P."/>
            <person name="Kruszewska J.S."/>
            <person name="Biernat P."/>
            <person name="Pawlowska J."/>
        </authorList>
    </citation>
    <scope>NUCLEOTIDE SEQUENCE</scope>
    <source>
        <strain evidence="4">WA0000067209</strain>
    </source>
</reference>
<dbReference type="GO" id="GO:0070319">
    <property type="term" value="C:Golgi to plasma membrane transport vesicle"/>
    <property type="evidence" value="ECO:0007669"/>
    <property type="project" value="TreeGrafter"/>
</dbReference>
<dbReference type="PANTHER" id="PTHR14430">
    <property type="entry name" value="RABIN3-RELATED"/>
    <property type="match status" value="1"/>
</dbReference>
<dbReference type="EMBL" id="JAEPQZ010000016">
    <property type="protein sequence ID" value="KAG2172887.1"/>
    <property type="molecule type" value="Genomic_DNA"/>
</dbReference>
<evidence type="ECO:0000256" key="2">
    <source>
        <dbReference type="SAM" id="Coils"/>
    </source>
</evidence>
<dbReference type="InterPro" id="IPR040351">
    <property type="entry name" value="RAB3IL/RAB3IP/Sec2"/>
</dbReference>
<dbReference type="PANTHER" id="PTHR14430:SF0">
    <property type="entry name" value="SEC2P DOMAIN-CONTAINING PROTEIN"/>
    <property type="match status" value="1"/>
</dbReference>
<evidence type="ECO:0000313" key="4">
    <source>
        <dbReference type="EMBL" id="KAG2172887.1"/>
    </source>
</evidence>
<dbReference type="GO" id="GO:0005085">
    <property type="term" value="F:guanyl-nucleotide exchange factor activity"/>
    <property type="evidence" value="ECO:0007669"/>
    <property type="project" value="InterPro"/>
</dbReference>
<keyword evidence="5" id="KW-1185">Reference proteome</keyword>
<dbReference type="SUPFAM" id="SSF144284">
    <property type="entry name" value="Sec2 N-terminal region"/>
    <property type="match status" value="1"/>
</dbReference>
<dbReference type="Pfam" id="PF06428">
    <property type="entry name" value="Sec2p"/>
    <property type="match status" value="1"/>
</dbReference>
<comment type="caution">
    <text evidence="4">The sequence shown here is derived from an EMBL/GenBank/DDBJ whole genome shotgun (WGS) entry which is preliminary data.</text>
</comment>
<accession>A0A8H7PFA6</accession>
<dbReference type="Pfam" id="PF25555">
    <property type="entry name" value="RAB3A-like_C"/>
    <property type="match status" value="1"/>
</dbReference>
<dbReference type="AlphaFoldDB" id="A0A8H7PFA6"/>
<gene>
    <name evidence="4" type="ORF">INT43_000237</name>
</gene>
<dbReference type="InterPro" id="IPR009449">
    <property type="entry name" value="Sec2_N"/>
</dbReference>
<keyword evidence="1 2" id="KW-0175">Coiled coil</keyword>
<evidence type="ECO:0000259" key="3">
    <source>
        <dbReference type="Pfam" id="PF06428"/>
    </source>
</evidence>